<gene>
    <name evidence="3" type="ORF">QCA50_007349</name>
</gene>
<proteinExistence type="predicted"/>
<dbReference type="InterPro" id="IPR000719">
    <property type="entry name" value="Prot_kinase_dom"/>
</dbReference>
<dbReference type="SUPFAM" id="SSF56112">
    <property type="entry name" value="Protein kinase-like (PK-like)"/>
    <property type="match status" value="1"/>
</dbReference>
<evidence type="ECO:0000313" key="3">
    <source>
        <dbReference type="EMBL" id="KAK7689557.1"/>
    </source>
</evidence>
<protein>
    <recommendedName>
        <fullName evidence="2">Protein kinase domain-containing protein</fullName>
    </recommendedName>
</protein>
<feature type="domain" description="Protein kinase" evidence="2">
    <location>
        <begin position="161"/>
        <end position="436"/>
    </location>
</feature>
<dbReference type="GO" id="GO:0004674">
    <property type="term" value="F:protein serine/threonine kinase activity"/>
    <property type="evidence" value="ECO:0007669"/>
    <property type="project" value="TreeGrafter"/>
</dbReference>
<dbReference type="Gene3D" id="1.10.510.10">
    <property type="entry name" value="Transferase(Phosphotransferase) domain 1"/>
    <property type="match status" value="1"/>
</dbReference>
<feature type="region of interest" description="Disordered" evidence="1">
    <location>
        <begin position="65"/>
        <end position="85"/>
    </location>
</feature>
<dbReference type="InterPro" id="IPR008266">
    <property type="entry name" value="Tyr_kinase_AS"/>
</dbReference>
<dbReference type="PROSITE" id="PS50011">
    <property type="entry name" value="PROTEIN_KINASE_DOM"/>
    <property type="match status" value="1"/>
</dbReference>
<name>A0AAW0GAU5_9APHY</name>
<dbReference type="InterPro" id="IPR001245">
    <property type="entry name" value="Ser-Thr/Tyr_kinase_cat_dom"/>
</dbReference>
<dbReference type="GO" id="GO:0005524">
    <property type="term" value="F:ATP binding"/>
    <property type="evidence" value="ECO:0007669"/>
    <property type="project" value="InterPro"/>
</dbReference>
<dbReference type="InterPro" id="IPR011009">
    <property type="entry name" value="Kinase-like_dom_sf"/>
</dbReference>
<dbReference type="EMBL" id="JASBNA010000008">
    <property type="protein sequence ID" value="KAK7689557.1"/>
    <property type="molecule type" value="Genomic_DNA"/>
</dbReference>
<sequence>MDTGPRRPQLLDVDVHQSSALEPYDGNAMPMTRNNRVDPHIFYLSDPGPGFRSFPPSGFYDNMLNRNQRPVPSGKSYNYHPSPHRSILKTRDTQASGNLHRDISPTQSDVDLLFKQLLESRVDASANTQSLTLLSILRRKCNDLGKLPSTLYLDDVRFPGSGWPQAIEGGSFSDVYMALKGESKVALKVLRIHQNNDEKRQKTLRKRFLSEVLLWASCNHEYVLPFLGVDTANFPHGLCMVLPWMKHGKVLCKLRLWRKQKDPIAIKTQVDEWVWIVQIAKGLAYLHTLGIIHGDLRAANILLDENYNIKLADFGLSLVADDIVTQATTIERTPNWIAPELVNPEKFGRKSSKPTLAGDVYAFGCVTIELYTGNPPYPGLQSYQVIKKIMAAEPIPRPAFYNEPQMMGDCMWNIVERCLRYDPIQRPSASDIPGWLVTRRLYISYLSPVCW</sequence>
<dbReference type="AlphaFoldDB" id="A0AAW0GAU5"/>
<evidence type="ECO:0000256" key="1">
    <source>
        <dbReference type="SAM" id="MobiDB-lite"/>
    </source>
</evidence>
<dbReference type="InterPro" id="IPR051681">
    <property type="entry name" value="Ser/Thr_Kinases-Pseudokinases"/>
</dbReference>
<dbReference type="PANTHER" id="PTHR44329">
    <property type="entry name" value="SERINE/THREONINE-PROTEIN KINASE TNNI3K-RELATED"/>
    <property type="match status" value="1"/>
</dbReference>
<dbReference type="PROSITE" id="PS00109">
    <property type="entry name" value="PROTEIN_KINASE_TYR"/>
    <property type="match status" value="1"/>
</dbReference>
<evidence type="ECO:0000313" key="4">
    <source>
        <dbReference type="Proteomes" id="UP001385951"/>
    </source>
</evidence>
<organism evidence="3 4">
    <name type="scientific">Cerrena zonata</name>
    <dbReference type="NCBI Taxonomy" id="2478898"/>
    <lineage>
        <taxon>Eukaryota</taxon>
        <taxon>Fungi</taxon>
        <taxon>Dikarya</taxon>
        <taxon>Basidiomycota</taxon>
        <taxon>Agaricomycotina</taxon>
        <taxon>Agaricomycetes</taxon>
        <taxon>Polyporales</taxon>
        <taxon>Cerrenaceae</taxon>
        <taxon>Cerrena</taxon>
    </lineage>
</organism>
<dbReference type="Proteomes" id="UP001385951">
    <property type="component" value="Unassembled WGS sequence"/>
</dbReference>
<reference evidence="3 4" key="1">
    <citation type="submission" date="2022-09" db="EMBL/GenBank/DDBJ databases">
        <authorList>
            <person name="Palmer J.M."/>
        </authorList>
    </citation>
    <scope>NUCLEOTIDE SEQUENCE [LARGE SCALE GENOMIC DNA]</scope>
    <source>
        <strain evidence="3 4">DSM 7382</strain>
    </source>
</reference>
<comment type="caution">
    <text evidence="3">The sequence shown here is derived from an EMBL/GenBank/DDBJ whole genome shotgun (WGS) entry which is preliminary data.</text>
</comment>
<accession>A0AAW0GAU5</accession>
<evidence type="ECO:0000259" key="2">
    <source>
        <dbReference type="PROSITE" id="PS50011"/>
    </source>
</evidence>
<dbReference type="Pfam" id="PF07714">
    <property type="entry name" value="PK_Tyr_Ser-Thr"/>
    <property type="match status" value="1"/>
</dbReference>
<keyword evidence="4" id="KW-1185">Reference proteome</keyword>